<accession>E1ZFX9</accession>
<dbReference type="EMBL" id="GL433845">
    <property type="protein sequence ID" value="EFN55199.1"/>
    <property type="molecule type" value="Genomic_DNA"/>
</dbReference>
<keyword evidence="2" id="KW-0521">NADP</keyword>
<sequence length="324" mass="35771">MEYRALGRTGLKVSVLSYGAWISMGYQIGVPEAAAIVSKCVEHGVNFFDNAEIYSNGQAEQIIGQAFKQLGLKRSEIVVSSKVFFGSGSSAPTARGLSRKHIVEGTKASLDRLGLDYLDLLYCHRPDPETPIEETVRAMNWVIDQGWAFYWGTSEWSAAQIEEAWKVADRLDLIGPAMEQPEYNLFHRKRVEEEYAPLYSKHGLGLTTWSPLASGILTGKYSGGTVPDGSRMTLERYKHLAQKKLVEKRRQIDLVDELRPVAGELGCSLAQLALAWCVRNPRVSSVITGATKVSQVEDNMGALQVIPKLTEEVVATIEAILAQP</sequence>
<evidence type="ECO:0000256" key="2">
    <source>
        <dbReference type="ARBA" id="ARBA00022857"/>
    </source>
</evidence>
<evidence type="ECO:0000256" key="3">
    <source>
        <dbReference type="ARBA" id="ARBA00023002"/>
    </source>
</evidence>
<reference evidence="5 6" key="1">
    <citation type="journal article" date="2010" name="Plant Cell">
        <title>The Chlorella variabilis NC64A genome reveals adaptation to photosymbiosis, coevolution with viruses, and cryptic sex.</title>
        <authorList>
            <person name="Blanc G."/>
            <person name="Duncan G."/>
            <person name="Agarkova I."/>
            <person name="Borodovsky M."/>
            <person name="Gurnon J."/>
            <person name="Kuo A."/>
            <person name="Lindquist E."/>
            <person name="Lucas S."/>
            <person name="Pangilinan J."/>
            <person name="Polle J."/>
            <person name="Salamov A."/>
            <person name="Terry A."/>
            <person name="Yamada T."/>
            <person name="Dunigan D.D."/>
            <person name="Grigoriev I.V."/>
            <person name="Claverie J.M."/>
            <person name="Van Etten J.L."/>
        </authorList>
    </citation>
    <scope>NUCLEOTIDE SEQUENCE [LARGE SCALE GENOMIC DNA]</scope>
    <source>
        <strain evidence="5 6">NC64A</strain>
    </source>
</reference>
<organism evidence="6">
    <name type="scientific">Chlorella variabilis</name>
    <name type="common">Green alga</name>
    <dbReference type="NCBI Taxonomy" id="554065"/>
    <lineage>
        <taxon>Eukaryota</taxon>
        <taxon>Viridiplantae</taxon>
        <taxon>Chlorophyta</taxon>
        <taxon>core chlorophytes</taxon>
        <taxon>Trebouxiophyceae</taxon>
        <taxon>Chlorellales</taxon>
        <taxon>Chlorellaceae</taxon>
        <taxon>Chlorella clade</taxon>
        <taxon>Chlorella</taxon>
    </lineage>
</organism>
<dbReference type="InterPro" id="IPR036812">
    <property type="entry name" value="NAD(P)_OxRdtase_dom_sf"/>
</dbReference>
<dbReference type="KEGG" id="cvr:CHLNCDRAFT_59682"/>
<dbReference type="SUPFAM" id="SSF51430">
    <property type="entry name" value="NAD(P)-linked oxidoreductase"/>
    <property type="match status" value="1"/>
</dbReference>
<dbReference type="CDD" id="cd19143">
    <property type="entry name" value="AKR_AKR6C1_2"/>
    <property type="match status" value="1"/>
</dbReference>
<evidence type="ECO:0000313" key="6">
    <source>
        <dbReference type="Proteomes" id="UP000008141"/>
    </source>
</evidence>
<name>E1ZFX9_CHLVA</name>
<feature type="domain" description="NADP-dependent oxidoreductase" evidence="4">
    <location>
        <begin position="16"/>
        <end position="321"/>
    </location>
</feature>
<dbReference type="OrthoDB" id="2310150at2759"/>
<dbReference type="FunCoup" id="E1ZFX9">
    <property type="interactions" value="869"/>
</dbReference>
<dbReference type="RefSeq" id="XP_005847301.1">
    <property type="nucleotide sequence ID" value="XM_005847239.1"/>
</dbReference>
<evidence type="ECO:0000313" key="5">
    <source>
        <dbReference type="EMBL" id="EFN55199.1"/>
    </source>
</evidence>
<dbReference type="Proteomes" id="UP000008141">
    <property type="component" value="Unassembled WGS sequence"/>
</dbReference>
<dbReference type="GeneID" id="17354709"/>
<evidence type="ECO:0000259" key="4">
    <source>
        <dbReference type="Pfam" id="PF00248"/>
    </source>
</evidence>
<proteinExistence type="inferred from homology"/>
<dbReference type="PANTHER" id="PTHR43150:SF2">
    <property type="entry name" value="HYPERKINETIC, ISOFORM M"/>
    <property type="match status" value="1"/>
</dbReference>
<dbReference type="Pfam" id="PF00248">
    <property type="entry name" value="Aldo_ket_red"/>
    <property type="match status" value="1"/>
</dbReference>
<keyword evidence="3" id="KW-0560">Oxidoreductase</keyword>
<dbReference type="STRING" id="554065.E1ZFX9"/>
<dbReference type="Gene3D" id="3.20.20.100">
    <property type="entry name" value="NADP-dependent oxidoreductase domain"/>
    <property type="match status" value="1"/>
</dbReference>
<dbReference type="OMA" id="MWAGPYG"/>
<dbReference type="InParanoid" id="E1ZFX9"/>
<dbReference type="eggNOG" id="KOG1575">
    <property type="taxonomic scope" value="Eukaryota"/>
</dbReference>
<protein>
    <recommendedName>
        <fullName evidence="4">NADP-dependent oxidoreductase domain-containing protein</fullName>
    </recommendedName>
</protein>
<dbReference type="InterPro" id="IPR023210">
    <property type="entry name" value="NADP_OxRdtase_dom"/>
</dbReference>
<dbReference type="GO" id="GO:0016491">
    <property type="term" value="F:oxidoreductase activity"/>
    <property type="evidence" value="ECO:0007669"/>
    <property type="project" value="UniProtKB-KW"/>
</dbReference>
<dbReference type="PANTHER" id="PTHR43150">
    <property type="entry name" value="HYPERKINETIC, ISOFORM M"/>
    <property type="match status" value="1"/>
</dbReference>
<dbReference type="AlphaFoldDB" id="E1ZFX9"/>
<evidence type="ECO:0000256" key="1">
    <source>
        <dbReference type="ARBA" id="ARBA00006515"/>
    </source>
</evidence>
<gene>
    <name evidence="5" type="ORF">CHLNCDRAFT_59682</name>
</gene>
<dbReference type="PRINTS" id="PR01577">
    <property type="entry name" value="KCNABCHANNEL"/>
</dbReference>
<comment type="similarity">
    <text evidence="1">Belongs to the shaker potassium channel beta subunit family.</text>
</comment>
<dbReference type="InterPro" id="IPR005399">
    <property type="entry name" value="K_chnl_volt-dep_bsu_KCNAB-rel"/>
</dbReference>
<keyword evidence="6" id="KW-1185">Reference proteome</keyword>